<organism evidence="2 3">
    <name type="scientific">Brevundimonas halotolerans</name>
    <dbReference type="NCBI Taxonomy" id="69670"/>
    <lineage>
        <taxon>Bacteria</taxon>
        <taxon>Pseudomonadati</taxon>
        <taxon>Pseudomonadota</taxon>
        <taxon>Alphaproteobacteria</taxon>
        <taxon>Caulobacterales</taxon>
        <taxon>Caulobacteraceae</taxon>
        <taxon>Brevundimonas</taxon>
    </lineage>
</organism>
<name>A0A7W9A0T1_9CAUL</name>
<protein>
    <recommendedName>
        <fullName evidence="4">Lipoprotein</fullName>
    </recommendedName>
</protein>
<evidence type="ECO:0000313" key="2">
    <source>
        <dbReference type="EMBL" id="MBB5659328.1"/>
    </source>
</evidence>
<keyword evidence="1" id="KW-0732">Signal</keyword>
<gene>
    <name evidence="2" type="ORF">FHS65_000046</name>
</gene>
<comment type="caution">
    <text evidence="2">The sequence shown here is derived from an EMBL/GenBank/DDBJ whole genome shotgun (WGS) entry which is preliminary data.</text>
</comment>
<evidence type="ECO:0008006" key="4">
    <source>
        <dbReference type="Google" id="ProtNLM"/>
    </source>
</evidence>
<reference evidence="2 3" key="1">
    <citation type="submission" date="2020-08" db="EMBL/GenBank/DDBJ databases">
        <title>Genomic Encyclopedia of Type Strains, Phase IV (KMG-IV): sequencing the most valuable type-strain genomes for metagenomic binning, comparative biology and taxonomic classification.</title>
        <authorList>
            <person name="Goeker M."/>
        </authorList>
    </citation>
    <scope>NUCLEOTIDE SEQUENCE [LARGE SCALE GENOMIC DNA]</scope>
    <source>
        <strain evidence="2 3">DSM 24448</strain>
    </source>
</reference>
<evidence type="ECO:0000313" key="3">
    <source>
        <dbReference type="Proteomes" id="UP000548978"/>
    </source>
</evidence>
<proteinExistence type="predicted"/>
<dbReference type="PROSITE" id="PS51257">
    <property type="entry name" value="PROKAR_LIPOPROTEIN"/>
    <property type="match status" value="1"/>
</dbReference>
<dbReference type="RefSeq" id="WP_123286349.1">
    <property type="nucleotide sequence ID" value="NZ_JACIJB010000001.1"/>
</dbReference>
<keyword evidence="3" id="KW-1185">Reference proteome</keyword>
<accession>A0A7W9A0T1</accession>
<sequence>MMFRRIALVGCGVAALMLAGCEPPLEPADAPAANGSIDTAGLPEGFSNDLQDDVSGFYMPTTEVRQGPWRLDHVFLGQQQDFTAWEGGTREGQFAPVMLEFVDETSPTVQTELGEVRTHRVRVLPRFYSVENGLLRFVGVSEKLGVVQLDAQLNDEALATARRNLGAEGAVLNGTLSIDELPPKAVGFRWWAGD</sequence>
<evidence type="ECO:0000256" key="1">
    <source>
        <dbReference type="SAM" id="SignalP"/>
    </source>
</evidence>
<dbReference type="Proteomes" id="UP000548978">
    <property type="component" value="Unassembled WGS sequence"/>
</dbReference>
<dbReference type="AlphaFoldDB" id="A0A7W9A0T1"/>
<feature type="signal peptide" evidence="1">
    <location>
        <begin position="1"/>
        <end position="19"/>
    </location>
</feature>
<dbReference type="EMBL" id="JACIJB010000001">
    <property type="protein sequence ID" value="MBB5659328.1"/>
    <property type="molecule type" value="Genomic_DNA"/>
</dbReference>
<dbReference type="OrthoDB" id="7187502at2"/>
<feature type="chain" id="PRO_5031031791" description="Lipoprotein" evidence="1">
    <location>
        <begin position="20"/>
        <end position="194"/>
    </location>
</feature>